<dbReference type="Gene3D" id="3.30.565.60">
    <property type="match status" value="1"/>
</dbReference>
<dbReference type="InterPro" id="IPR036388">
    <property type="entry name" value="WH-like_DNA-bd_sf"/>
</dbReference>
<comment type="caution">
    <text evidence="2">The sequence shown here is derived from an EMBL/GenBank/DDBJ whole genome shotgun (WGS) entry which is preliminary data.</text>
</comment>
<organism evidence="2 3">
    <name type="scientific">Staphylococcus condimenti</name>
    <dbReference type="NCBI Taxonomy" id="70255"/>
    <lineage>
        <taxon>Bacteria</taxon>
        <taxon>Bacillati</taxon>
        <taxon>Bacillota</taxon>
        <taxon>Bacilli</taxon>
        <taxon>Bacillales</taxon>
        <taxon>Staphylococcaceae</taxon>
        <taxon>Staphylococcus</taxon>
    </lineage>
</organism>
<name>A0A4Q7CPD4_9STAP</name>
<accession>A0A4Q7CPD4</accession>
<dbReference type="EMBL" id="RQTE01000044">
    <property type="protein sequence ID" value="RZI03888.1"/>
    <property type="molecule type" value="Genomic_DNA"/>
</dbReference>
<dbReference type="Gene3D" id="1.10.10.10">
    <property type="entry name" value="Winged helix-like DNA-binding domain superfamily/Winged helix DNA-binding domain"/>
    <property type="match status" value="1"/>
</dbReference>
<dbReference type="Pfam" id="PF13749">
    <property type="entry name" value="HATPase_c_4"/>
    <property type="match status" value="1"/>
</dbReference>
<dbReference type="PANTHER" id="PTHR30595:SF6">
    <property type="entry name" value="SCHLAFEN ALBA-2 DOMAIN-CONTAINING PROTEIN"/>
    <property type="match status" value="1"/>
</dbReference>
<evidence type="ECO:0000313" key="2">
    <source>
        <dbReference type="EMBL" id="RZI03888.1"/>
    </source>
</evidence>
<dbReference type="Pfam" id="PF04326">
    <property type="entry name" value="SLFN_AlbA_2"/>
    <property type="match status" value="1"/>
</dbReference>
<proteinExistence type="predicted"/>
<keyword evidence="2" id="KW-0378">Hydrolase</keyword>
<keyword evidence="2" id="KW-0347">Helicase</keyword>
<dbReference type="Proteomes" id="UP000293854">
    <property type="component" value="Unassembled WGS sequence"/>
</dbReference>
<sequence length="499" mass="57579">MEQEFLNEGTTIEYKKAQDGVPKSFWETYSSFSNTEGGTIYLGVSEEKQGCVVTGVKNANQYIQTIVDTANDKKFTNFNNIYNSNIKVLKEDGLEYIKIYIPEVKSENKPLHVKNNINNSYIRRNDSDHKMSGEEIRRFLRDADPKSDSELLSNFNIDDLDLDAVKKYKNLIHERNSDMDILSMDNWEFLKRYGAVGKDRIENEFKLKKGALLFLGKEQAILDVFPNFHLDYRNRTHYSEDERWIDRVASGEVGNEEVNLFNFYNTVLNRLVNTVLDGFALNPETQVRQGVKTDVEVSLREALANLLIHADYEDNSSIIVEAYKNNYVFINPGELLVTKEEFARGEESNPRNSTIVTLFRKAGYSERAGSGGMKIFRAALKNKFRMPEIHSSEGKTKLKIWKIDLVDSYENLIEQEKTILRYIVKENRKIKMKEIEALEGFTEYIAKTNVNSLIDKGIVKKFGKSRSTTYGLKPNSSEMIANIEHNMRNMQESIINENR</sequence>
<dbReference type="InterPro" id="IPR038461">
    <property type="entry name" value="Schlafen_AlbA_2_dom_sf"/>
</dbReference>
<feature type="domain" description="Schlafen AlbA-2" evidence="1">
    <location>
        <begin position="8"/>
        <end position="132"/>
    </location>
</feature>
<reference evidence="2 3" key="1">
    <citation type="submission" date="2018-11" db="EMBL/GenBank/DDBJ databases">
        <title>Genomic profiling of Staphylococcus species from a Poultry farm system in KwaZulu-Natal, South Africa.</title>
        <authorList>
            <person name="Amoako D.G."/>
            <person name="Somboro A.M."/>
            <person name="Abia A.L.K."/>
            <person name="Bester L.A."/>
            <person name="Essack S.Y."/>
        </authorList>
    </citation>
    <scope>NUCLEOTIDE SEQUENCE [LARGE SCALE GENOMIC DNA]</scope>
    <source>
        <strain evidence="2 3">SA11</strain>
    </source>
</reference>
<protein>
    <submittedName>
        <fullName evidence="2">ATP-dependent DNA helicase RecG</fullName>
    </submittedName>
</protein>
<dbReference type="InterPro" id="IPR007421">
    <property type="entry name" value="Schlafen_AlbA_2_dom"/>
</dbReference>
<dbReference type="GO" id="GO:0004386">
    <property type="term" value="F:helicase activity"/>
    <property type="evidence" value="ECO:0007669"/>
    <property type="project" value="UniProtKB-KW"/>
</dbReference>
<evidence type="ECO:0000313" key="3">
    <source>
        <dbReference type="Proteomes" id="UP000293854"/>
    </source>
</evidence>
<evidence type="ECO:0000259" key="1">
    <source>
        <dbReference type="Pfam" id="PF04326"/>
    </source>
</evidence>
<dbReference type="RefSeq" id="WP_130135294.1">
    <property type="nucleotide sequence ID" value="NZ_RQTE01000044.1"/>
</dbReference>
<dbReference type="AlphaFoldDB" id="A0A4Q7CPD4"/>
<dbReference type="Gene3D" id="3.30.950.30">
    <property type="entry name" value="Schlafen, AAA domain"/>
    <property type="match status" value="1"/>
</dbReference>
<keyword evidence="2" id="KW-0547">Nucleotide-binding</keyword>
<dbReference type="PANTHER" id="PTHR30595">
    <property type="entry name" value="GLPR-RELATED TRANSCRIPTIONAL REPRESSOR"/>
    <property type="match status" value="1"/>
</dbReference>
<gene>
    <name evidence="2" type="ORF">EIG99_02090</name>
</gene>
<keyword evidence="2" id="KW-0067">ATP-binding</keyword>
<dbReference type="InterPro" id="IPR038475">
    <property type="entry name" value="RecG_C_sf"/>
</dbReference>